<dbReference type="Proteomes" id="UP000503349">
    <property type="component" value="Chromosome 13"/>
</dbReference>
<evidence type="ECO:0000313" key="6">
    <source>
        <dbReference type="Proteomes" id="UP000503349"/>
    </source>
</evidence>
<keyword evidence="3" id="KW-1133">Transmembrane helix</keyword>
<dbReference type="PROSITE" id="PS50041">
    <property type="entry name" value="C_TYPE_LECTIN_2"/>
    <property type="match status" value="1"/>
</dbReference>
<dbReference type="InterPro" id="IPR001304">
    <property type="entry name" value="C-type_lectin-like"/>
</dbReference>
<protein>
    <submittedName>
        <fullName evidence="5">Type-2 ice-structuring protein Type II antifreeze protein</fullName>
    </submittedName>
</protein>
<evidence type="ECO:0000256" key="2">
    <source>
        <dbReference type="ARBA" id="ARBA00023157"/>
    </source>
</evidence>
<accession>A0A6G1Q5Y1</accession>
<organism evidence="5 6">
    <name type="scientific">Channa argus</name>
    <name type="common">Northern snakehead</name>
    <name type="synonym">Ophicephalus argus</name>
    <dbReference type="NCBI Taxonomy" id="215402"/>
    <lineage>
        <taxon>Eukaryota</taxon>
        <taxon>Metazoa</taxon>
        <taxon>Chordata</taxon>
        <taxon>Craniata</taxon>
        <taxon>Vertebrata</taxon>
        <taxon>Euteleostomi</taxon>
        <taxon>Actinopterygii</taxon>
        <taxon>Neopterygii</taxon>
        <taxon>Teleostei</taxon>
        <taxon>Neoteleostei</taxon>
        <taxon>Acanthomorphata</taxon>
        <taxon>Anabantaria</taxon>
        <taxon>Anabantiformes</taxon>
        <taxon>Channoidei</taxon>
        <taxon>Channidae</taxon>
        <taxon>Channa</taxon>
    </lineage>
</organism>
<keyword evidence="3" id="KW-0812">Transmembrane</keyword>
<keyword evidence="3" id="KW-0472">Membrane</keyword>
<keyword evidence="2" id="KW-1015">Disulfide bond</keyword>
<name>A0A6G1Q5Y1_CHAAH</name>
<keyword evidence="1" id="KW-0430">Lectin</keyword>
<gene>
    <name evidence="5" type="ORF">EXN66_Car013348</name>
</gene>
<feature type="transmembrane region" description="Helical" evidence="3">
    <location>
        <begin position="53"/>
        <end position="71"/>
    </location>
</feature>
<reference evidence="5 6" key="1">
    <citation type="submission" date="2019-02" db="EMBL/GenBank/DDBJ databases">
        <title>Opniocepnalus argus genome.</title>
        <authorList>
            <person name="Zhou C."/>
            <person name="Xiao S."/>
        </authorList>
    </citation>
    <scope>NUCLEOTIDE SEQUENCE [LARGE SCALE GENOMIC DNA]</scope>
    <source>
        <strain evidence="5">OARG1902GOOAL</strain>
        <tissue evidence="5">Muscle</tissue>
    </source>
</reference>
<feature type="domain" description="C-type lectin" evidence="4">
    <location>
        <begin position="88"/>
        <end position="204"/>
    </location>
</feature>
<feature type="transmembrane region" description="Helical" evidence="3">
    <location>
        <begin position="25"/>
        <end position="46"/>
    </location>
</feature>
<dbReference type="PANTHER" id="PTHR46746:SF9">
    <property type="entry name" value="CD209 ANTIGEN-LIKE PROTEIN C-LIKE"/>
    <property type="match status" value="1"/>
</dbReference>
<dbReference type="PANTHER" id="PTHR46746">
    <property type="entry name" value="KILLER CELL LECTIN-LIKE RECEPTOR SUBFAMILY F MEMBER 2"/>
    <property type="match status" value="1"/>
</dbReference>
<evidence type="ECO:0000259" key="4">
    <source>
        <dbReference type="PROSITE" id="PS50041"/>
    </source>
</evidence>
<dbReference type="AlphaFoldDB" id="A0A6G1Q5Y1"/>
<dbReference type="InterPro" id="IPR016187">
    <property type="entry name" value="CTDL_fold"/>
</dbReference>
<keyword evidence="6" id="KW-1185">Reference proteome</keyword>
<evidence type="ECO:0000256" key="3">
    <source>
        <dbReference type="SAM" id="Phobius"/>
    </source>
</evidence>
<dbReference type="CDD" id="cd00037">
    <property type="entry name" value="CLECT"/>
    <property type="match status" value="1"/>
</dbReference>
<sequence>MLRTAVSLKMDTLPFEACVGPESTSVIVCPVHLFSVKVIVLNIYIMSMKIVKMSLLICGMLTLVTAAMLVSETRDTKTPRCPTNWTPYNDRCYYCNSTRTSWDDAENCCQSQNGHLALMASVDEYDFIQQLVMTATKLSQPVWLRGSTSSQVGRWALFELALNFHLGSPAQLVCPAAECCLVMNFGDKKFGPLPCSNKLPFVCEKDQLQP</sequence>
<dbReference type="InterPro" id="IPR016186">
    <property type="entry name" value="C-type_lectin-like/link_sf"/>
</dbReference>
<evidence type="ECO:0000313" key="5">
    <source>
        <dbReference type="EMBL" id="KAF3697668.1"/>
    </source>
</evidence>
<dbReference type="GO" id="GO:0030246">
    <property type="term" value="F:carbohydrate binding"/>
    <property type="evidence" value="ECO:0007669"/>
    <property type="project" value="UniProtKB-KW"/>
</dbReference>
<dbReference type="SUPFAM" id="SSF56436">
    <property type="entry name" value="C-type lectin-like"/>
    <property type="match status" value="1"/>
</dbReference>
<reference evidence="6" key="2">
    <citation type="submission" date="2019-02" db="EMBL/GenBank/DDBJ databases">
        <title>Opniocepnalus argus Var Kimnra genome.</title>
        <authorList>
            <person name="Zhou C."/>
            <person name="Xiao S."/>
        </authorList>
    </citation>
    <scope>NUCLEOTIDE SEQUENCE [LARGE SCALE GENOMIC DNA]</scope>
</reference>
<proteinExistence type="predicted"/>
<dbReference type="Pfam" id="PF00059">
    <property type="entry name" value="Lectin_C"/>
    <property type="match status" value="1"/>
</dbReference>
<dbReference type="InterPro" id="IPR051379">
    <property type="entry name" value="C-type_Lectin_Receptor_IMM"/>
</dbReference>
<dbReference type="Gene3D" id="3.10.100.10">
    <property type="entry name" value="Mannose-Binding Protein A, subunit A"/>
    <property type="match status" value="1"/>
</dbReference>
<dbReference type="EMBL" id="CM015724">
    <property type="protein sequence ID" value="KAF3697668.1"/>
    <property type="molecule type" value="Genomic_DNA"/>
</dbReference>
<dbReference type="SMART" id="SM00034">
    <property type="entry name" value="CLECT"/>
    <property type="match status" value="1"/>
</dbReference>
<evidence type="ECO:0000256" key="1">
    <source>
        <dbReference type="ARBA" id="ARBA00022734"/>
    </source>
</evidence>